<evidence type="ECO:0000259" key="1">
    <source>
        <dbReference type="Pfam" id="PF06983"/>
    </source>
</evidence>
<sequence>MTNITPFLWFEHSAEDAMEFYVSLFDDAKVLSVHRAGDDGPVFSVSFSIGSQSFTAINGGPHYTLTPATSWMITCDSQEEIDRLWLALGEGGEPMQCGWITDRFGVTWQIVPSVLFEYLSSSEPGVGSRVQEAMLKMTKFEISGLEAAARE</sequence>
<protein>
    <submittedName>
        <fullName evidence="2">Unannotated protein</fullName>
    </submittedName>
</protein>
<dbReference type="EMBL" id="CAEZVB010000007">
    <property type="protein sequence ID" value="CAB4615082.1"/>
    <property type="molecule type" value="Genomic_DNA"/>
</dbReference>
<name>A0A6J6HMM8_9ZZZZ</name>
<dbReference type="InterPro" id="IPR029068">
    <property type="entry name" value="Glyas_Bleomycin-R_OHBP_Dase"/>
</dbReference>
<dbReference type="SUPFAM" id="SSF54593">
    <property type="entry name" value="Glyoxalase/Bleomycin resistance protein/Dihydroxybiphenyl dioxygenase"/>
    <property type="match status" value="1"/>
</dbReference>
<dbReference type="PANTHER" id="PTHR33990">
    <property type="entry name" value="PROTEIN YJDN-RELATED"/>
    <property type="match status" value="1"/>
</dbReference>
<reference evidence="2" key="1">
    <citation type="submission" date="2020-05" db="EMBL/GenBank/DDBJ databases">
        <authorList>
            <person name="Chiriac C."/>
            <person name="Salcher M."/>
            <person name="Ghai R."/>
            <person name="Kavagutti S V."/>
        </authorList>
    </citation>
    <scope>NUCLEOTIDE SEQUENCE</scope>
</reference>
<dbReference type="CDD" id="cd06588">
    <property type="entry name" value="PhnB_like"/>
    <property type="match status" value="1"/>
</dbReference>
<evidence type="ECO:0000313" key="2">
    <source>
        <dbReference type="EMBL" id="CAB4615082.1"/>
    </source>
</evidence>
<feature type="domain" description="PhnB-like" evidence="1">
    <location>
        <begin position="3"/>
        <end position="111"/>
    </location>
</feature>
<dbReference type="Pfam" id="PF06983">
    <property type="entry name" value="3-dmu-9_3-mt"/>
    <property type="match status" value="1"/>
</dbReference>
<dbReference type="Gene3D" id="3.10.180.10">
    <property type="entry name" value="2,3-Dihydroxybiphenyl 1,2-Dioxygenase, domain 1"/>
    <property type="match status" value="1"/>
</dbReference>
<proteinExistence type="predicted"/>
<dbReference type="InterPro" id="IPR009725">
    <property type="entry name" value="3_dmu_93_MTrfase"/>
</dbReference>
<evidence type="ECO:0000313" key="3">
    <source>
        <dbReference type="EMBL" id="CAB4899750.1"/>
    </source>
</evidence>
<dbReference type="InterPro" id="IPR028973">
    <property type="entry name" value="PhnB-like"/>
</dbReference>
<accession>A0A6J6HMM8</accession>
<dbReference type="EMBL" id="CAFBMO010000010">
    <property type="protein sequence ID" value="CAB4899750.1"/>
    <property type="molecule type" value="Genomic_DNA"/>
</dbReference>
<organism evidence="2">
    <name type="scientific">freshwater metagenome</name>
    <dbReference type="NCBI Taxonomy" id="449393"/>
    <lineage>
        <taxon>unclassified sequences</taxon>
        <taxon>metagenomes</taxon>
        <taxon>ecological metagenomes</taxon>
    </lineage>
</organism>
<dbReference type="PIRSF" id="PIRSF021700">
    <property type="entry name" value="3_dmu_93_MTrfase"/>
    <property type="match status" value="1"/>
</dbReference>
<gene>
    <name evidence="2" type="ORF">UFOPK1908_00320</name>
    <name evidence="3" type="ORF">UFOPK3576_00393</name>
</gene>
<dbReference type="AlphaFoldDB" id="A0A6J6HMM8"/>